<keyword evidence="3" id="KW-1185">Reference proteome</keyword>
<proteinExistence type="predicted"/>
<dbReference type="RefSeq" id="WP_193904235.1">
    <property type="nucleotide sequence ID" value="NZ_CP063453.1"/>
</dbReference>
<name>A0A7M2XXE1_9NOCA</name>
<dbReference type="EMBL" id="CP063453">
    <property type="protein sequence ID" value="QOW01974.1"/>
    <property type="molecule type" value="Genomic_DNA"/>
</dbReference>
<dbReference type="InterPro" id="IPR049251">
    <property type="entry name" value="DUF6884"/>
</dbReference>
<feature type="domain" description="DUF6884" evidence="1">
    <location>
        <begin position="140"/>
        <end position="266"/>
    </location>
</feature>
<evidence type="ECO:0000313" key="3">
    <source>
        <dbReference type="Proteomes" id="UP000593818"/>
    </source>
</evidence>
<dbReference type="Proteomes" id="UP000593818">
    <property type="component" value="Plasmid pSID"/>
</dbReference>
<dbReference type="AlphaFoldDB" id="A0A7M2XXE1"/>
<organism evidence="2 3">
    <name type="scientific">Rhodococcus pyridinivorans</name>
    <dbReference type="NCBI Taxonomy" id="103816"/>
    <lineage>
        <taxon>Bacteria</taxon>
        <taxon>Bacillati</taxon>
        <taxon>Actinomycetota</taxon>
        <taxon>Actinomycetes</taxon>
        <taxon>Mycobacteriales</taxon>
        <taxon>Nocardiaceae</taxon>
        <taxon>Rhodococcus</taxon>
    </lineage>
</organism>
<dbReference type="Pfam" id="PF21818">
    <property type="entry name" value="DUF6884"/>
    <property type="match status" value="1"/>
</dbReference>
<evidence type="ECO:0000313" key="2">
    <source>
        <dbReference type="EMBL" id="QOW01974.1"/>
    </source>
</evidence>
<evidence type="ECO:0000259" key="1">
    <source>
        <dbReference type="Pfam" id="PF21818"/>
    </source>
</evidence>
<accession>A0A7M2XXE1</accession>
<reference evidence="2 3" key="1">
    <citation type="submission" date="2020-10" db="EMBL/GenBank/DDBJ databases">
        <title>Whole genome sequence of oil-degrading bacteria Rhodococcus pyridinivorans strain 5Ap.</title>
        <authorList>
            <person name="Akhremchuk A.E."/>
            <person name="Valentovich L.N."/>
            <person name="Charniauskaya M.I."/>
            <person name="Bukliarevich H.A."/>
            <person name="Titok M.A."/>
        </authorList>
    </citation>
    <scope>NUCLEOTIDE SEQUENCE [LARGE SCALE GENOMIC DNA]</scope>
    <source>
        <strain evidence="2 3">5Ap</strain>
        <plasmid evidence="2 3">pSID</plasmid>
    </source>
</reference>
<geneLocation type="plasmid" evidence="2 3">
    <name>pSID</name>
</geneLocation>
<keyword evidence="2" id="KW-0614">Plasmid</keyword>
<gene>
    <name evidence="2" type="ORF">INP59_26740</name>
</gene>
<sequence length="292" mass="32077">MPPNFRPTYDYDDPDLTPPSPGVDLIMQVGLVESLPGIGPATGGQYIGIPRAIGPLHTRLWRPHDQVEMTLPNTDLQLWHAPFHVAGHSHGEFKLSERRGWHWLRWTVADHVTHDLRQLRTEADLGVTPVYSETASDPLVIVPCGAAKAPFPCPAGELYTGSYHRLTRRAADALTSSDNIRIISALHGLLPLDQVIAPYDLRFGRPGSVTAEQLQEQADQQGLLGHPNVVILAGRDYTRLTQQVWPHARAPLTGTRSIGEQQHRLARIAAGEPISGGGLVIPIGAIWPRDDR</sequence>
<protein>
    <recommendedName>
        <fullName evidence="1">DUF6884 domain-containing protein</fullName>
    </recommendedName>
</protein>